<feature type="region of interest" description="Disordered" evidence="7">
    <location>
        <begin position="2160"/>
        <end position="2231"/>
    </location>
</feature>
<feature type="region of interest" description="Disordered" evidence="7">
    <location>
        <begin position="1408"/>
        <end position="1516"/>
    </location>
</feature>
<feature type="region of interest" description="Disordered" evidence="7">
    <location>
        <begin position="1161"/>
        <end position="1251"/>
    </location>
</feature>
<dbReference type="OrthoDB" id="8891264at2759"/>
<feature type="compositionally biased region" description="Gly residues" evidence="7">
    <location>
        <begin position="612"/>
        <end position="651"/>
    </location>
</feature>
<feature type="compositionally biased region" description="Low complexity" evidence="7">
    <location>
        <begin position="2160"/>
        <end position="2172"/>
    </location>
</feature>
<feature type="region of interest" description="Disordered" evidence="7">
    <location>
        <begin position="195"/>
        <end position="250"/>
    </location>
</feature>
<feature type="region of interest" description="Disordered" evidence="7">
    <location>
        <begin position="1559"/>
        <end position="1592"/>
    </location>
</feature>
<feature type="compositionally biased region" description="Gly residues" evidence="7">
    <location>
        <begin position="1674"/>
        <end position="1691"/>
    </location>
</feature>
<evidence type="ECO:0000256" key="4">
    <source>
        <dbReference type="ARBA" id="ARBA00022777"/>
    </source>
</evidence>
<feature type="compositionally biased region" description="Polar residues" evidence="7">
    <location>
        <begin position="419"/>
        <end position="433"/>
    </location>
</feature>
<feature type="region of interest" description="Disordered" evidence="7">
    <location>
        <begin position="689"/>
        <end position="867"/>
    </location>
</feature>
<keyword evidence="5 6" id="KW-0067">ATP-binding</keyword>
<keyword evidence="4" id="KW-0418">Kinase</keyword>
<feature type="compositionally biased region" description="Low complexity" evidence="7">
    <location>
        <begin position="1890"/>
        <end position="1908"/>
    </location>
</feature>
<feature type="compositionally biased region" description="Gly residues" evidence="7">
    <location>
        <begin position="207"/>
        <end position="217"/>
    </location>
</feature>
<dbReference type="GO" id="GO:0005524">
    <property type="term" value="F:ATP binding"/>
    <property type="evidence" value="ECO:0007669"/>
    <property type="project" value="UniProtKB-UniRule"/>
</dbReference>
<feature type="compositionally biased region" description="Low complexity" evidence="7">
    <location>
        <begin position="1625"/>
        <end position="1640"/>
    </location>
</feature>
<dbReference type="PROSITE" id="PS00108">
    <property type="entry name" value="PROTEIN_KINASE_ST"/>
    <property type="match status" value="1"/>
</dbReference>
<feature type="compositionally biased region" description="Low complexity" evidence="7">
    <location>
        <begin position="1790"/>
        <end position="1805"/>
    </location>
</feature>
<feature type="compositionally biased region" description="Low complexity" evidence="7">
    <location>
        <begin position="218"/>
        <end position="232"/>
    </location>
</feature>
<keyword evidence="2" id="KW-0808">Transferase</keyword>
<feature type="compositionally biased region" description="Polar residues" evidence="7">
    <location>
        <begin position="1447"/>
        <end position="1459"/>
    </location>
</feature>
<feature type="compositionally biased region" description="Low complexity" evidence="7">
    <location>
        <begin position="904"/>
        <end position="929"/>
    </location>
</feature>
<feature type="compositionally biased region" description="Basic residues" evidence="7">
    <location>
        <begin position="2198"/>
        <end position="2210"/>
    </location>
</feature>
<feature type="compositionally biased region" description="Gly residues" evidence="7">
    <location>
        <begin position="1181"/>
        <end position="1195"/>
    </location>
</feature>
<gene>
    <name evidence="9" type="ORF">HYH03_013261</name>
</gene>
<feature type="compositionally biased region" description="Polar residues" evidence="7">
    <location>
        <begin position="808"/>
        <end position="817"/>
    </location>
</feature>
<dbReference type="PROSITE" id="PS00107">
    <property type="entry name" value="PROTEIN_KINASE_ATP"/>
    <property type="match status" value="1"/>
</dbReference>
<feature type="region of interest" description="Disordered" evidence="7">
    <location>
        <begin position="895"/>
        <end position="1012"/>
    </location>
</feature>
<feature type="compositionally biased region" description="Polar residues" evidence="7">
    <location>
        <begin position="973"/>
        <end position="988"/>
    </location>
</feature>
<evidence type="ECO:0000256" key="3">
    <source>
        <dbReference type="ARBA" id="ARBA00022741"/>
    </source>
</evidence>
<dbReference type="InterPro" id="IPR011009">
    <property type="entry name" value="Kinase-like_dom_sf"/>
</dbReference>
<feature type="compositionally biased region" description="Low complexity" evidence="7">
    <location>
        <begin position="1559"/>
        <end position="1576"/>
    </location>
</feature>
<feature type="domain" description="Protein kinase" evidence="8">
    <location>
        <begin position="50"/>
        <end position="533"/>
    </location>
</feature>
<feature type="region of interest" description="Disordered" evidence="7">
    <location>
        <begin position="2246"/>
        <end position="2281"/>
    </location>
</feature>
<feature type="region of interest" description="Disordered" evidence="7">
    <location>
        <begin position="1274"/>
        <end position="1359"/>
    </location>
</feature>
<keyword evidence="3 6" id="KW-0547">Nucleotide-binding</keyword>
<dbReference type="PANTHER" id="PTHR44329:SF289">
    <property type="entry name" value="SERINE_THREONINE-PROTEIN KINASE VIK"/>
    <property type="match status" value="1"/>
</dbReference>
<feature type="compositionally biased region" description="Low complexity" evidence="7">
    <location>
        <begin position="1410"/>
        <end position="1430"/>
    </location>
</feature>
<feature type="compositionally biased region" description="Low complexity" evidence="7">
    <location>
        <begin position="1915"/>
        <end position="1924"/>
    </location>
</feature>
<evidence type="ECO:0000313" key="9">
    <source>
        <dbReference type="EMBL" id="KAG2488112.1"/>
    </source>
</evidence>
<protein>
    <recommendedName>
        <fullName evidence="8">Protein kinase domain-containing protein</fullName>
    </recommendedName>
</protein>
<feature type="region of interest" description="Disordered" evidence="7">
    <location>
        <begin position="1101"/>
        <end position="1130"/>
    </location>
</feature>
<feature type="compositionally biased region" description="Gly residues" evidence="7">
    <location>
        <begin position="930"/>
        <end position="955"/>
    </location>
</feature>
<dbReference type="PROSITE" id="PS50011">
    <property type="entry name" value="PROTEIN_KINASE_DOM"/>
    <property type="match status" value="1"/>
</dbReference>
<dbReference type="InterPro" id="IPR017441">
    <property type="entry name" value="Protein_kinase_ATP_BS"/>
</dbReference>
<feature type="compositionally biased region" description="Polar residues" evidence="7">
    <location>
        <begin position="1287"/>
        <end position="1303"/>
    </location>
</feature>
<feature type="region of interest" description="Disordered" evidence="7">
    <location>
        <begin position="482"/>
        <end position="596"/>
    </location>
</feature>
<feature type="compositionally biased region" description="Gly residues" evidence="7">
    <location>
        <begin position="1577"/>
        <end position="1592"/>
    </location>
</feature>
<dbReference type="EMBL" id="JAEHOE010000087">
    <property type="protein sequence ID" value="KAG2488112.1"/>
    <property type="molecule type" value="Genomic_DNA"/>
</dbReference>
<feature type="compositionally biased region" description="Gly residues" evidence="7">
    <location>
        <begin position="1699"/>
        <end position="1712"/>
    </location>
</feature>
<evidence type="ECO:0000256" key="6">
    <source>
        <dbReference type="PROSITE-ProRule" id="PRU10141"/>
    </source>
</evidence>
<feature type="compositionally biased region" description="Gly residues" evidence="7">
    <location>
        <begin position="1101"/>
        <end position="1125"/>
    </location>
</feature>
<dbReference type="SMART" id="SM00220">
    <property type="entry name" value="S_TKc"/>
    <property type="match status" value="1"/>
</dbReference>
<feature type="compositionally biased region" description="Gly residues" evidence="7">
    <location>
        <begin position="702"/>
        <end position="713"/>
    </location>
</feature>
<dbReference type="PANTHER" id="PTHR44329">
    <property type="entry name" value="SERINE/THREONINE-PROTEIN KINASE TNNI3K-RELATED"/>
    <property type="match status" value="1"/>
</dbReference>
<feature type="compositionally biased region" description="Pro residues" evidence="7">
    <location>
        <begin position="2212"/>
        <end position="2230"/>
    </location>
</feature>
<dbReference type="Pfam" id="PF07714">
    <property type="entry name" value="PK_Tyr_Ser-Thr"/>
    <property type="match status" value="2"/>
</dbReference>
<dbReference type="Proteomes" id="UP000612055">
    <property type="component" value="Unassembled WGS sequence"/>
</dbReference>
<feature type="compositionally biased region" description="Low complexity" evidence="7">
    <location>
        <begin position="2180"/>
        <end position="2197"/>
    </location>
</feature>
<feature type="region of interest" description="Disordered" evidence="7">
    <location>
        <begin position="1787"/>
        <end position="1823"/>
    </location>
</feature>
<feature type="compositionally biased region" description="Low complexity" evidence="7">
    <location>
        <begin position="1871"/>
        <end position="1880"/>
    </location>
</feature>
<feature type="region of interest" description="Disordered" evidence="7">
    <location>
        <begin position="1868"/>
        <end position="1947"/>
    </location>
</feature>
<dbReference type="SUPFAM" id="SSF56112">
    <property type="entry name" value="Protein kinase-like (PK-like)"/>
    <property type="match status" value="2"/>
</dbReference>
<feature type="region of interest" description="Disordered" evidence="7">
    <location>
        <begin position="610"/>
        <end position="665"/>
    </location>
</feature>
<dbReference type="InterPro" id="IPR001245">
    <property type="entry name" value="Ser-Thr/Tyr_kinase_cat_dom"/>
</dbReference>
<feature type="compositionally biased region" description="Gly residues" evidence="7">
    <location>
        <begin position="1806"/>
        <end position="1822"/>
    </location>
</feature>
<feature type="compositionally biased region" description="Gly residues" evidence="7">
    <location>
        <begin position="739"/>
        <end position="748"/>
    </location>
</feature>
<accession>A0A836BTH8</accession>
<comment type="caution">
    <text evidence="9">The sequence shown here is derived from an EMBL/GenBank/DDBJ whole genome shotgun (WGS) entry which is preliminary data.</text>
</comment>
<feature type="compositionally biased region" description="Low complexity" evidence="7">
    <location>
        <begin position="1216"/>
        <end position="1226"/>
    </location>
</feature>
<evidence type="ECO:0000259" key="8">
    <source>
        <dbReference type="PROSITE" id="PS50011"/>
    </source>
</evidence>
<feature type="compositionally biased region" description="Gly residues" evidence="7">
    <location>
        <begin position="1925"/>
        <end position="1944"/>
    </location>
</feature>
<organism evidence="9 10">
    <name type="scientific">Edaphochlamys debaryana</name>
    <dbReference type="NCBI Taxonomy" id="47281"/>
    <lineage>
        <taxon>Eukaryota</taxon>
        <taxon>Viridiplantae</taxon>
        <taxon>Chlorophyta</taxon>
        <taxon>core chlorophytes</taxon>
        <taxon>Chlorophyceae</taxon>
        <taxon>CS clade</taxon>
        <taxon>Chlamydomonadales</taxon>
        <taxon>Chlamydomonadales incertae sedis</taxon>
        <taxon>Edaphochlamys</taxon>
    </lineage>
</organism>
<reference evidence="9" key="1">
    <citation type="journal article" date="2020" name="bioRxiv">
        <title>Comparative genomics of Chlamydomonas.</title>
        <authorList>
            <person name="Craig R.J."/>
            <person name="Hasan A.R."/>
            <person name="Ness R.W."/>
            <person name="Keightley P.D."/>
        </authorList>
    </citation>
    <scope>NUCLEOTIDE SEQUENCE</scope>
    <source>
        <strain evidence="9">CCAP 11/70</strain>
    </source>
</reference>
<keyword evidence="1" id="KW-0723">Serine/threonine-protein kinase</keyword>
<dbReference type="GO" id="GO:0004674">
    <property type="term" value="F:protein serine/threonine kinase activity"/>
    <property type="evidence" value="ECO:0007669"/>
    <property type="project" value="UniProtKB-KW"/>
</dbReference>
<dbReference type="InterPro" id="IPR000719">
    <property type="entry name" value="Prot_kinase_dom"/>
</dbReference>
<evidence type="ECO:0000256" key="5">
    <source>
        <dbReference type="ARBA" id="ARBA00022840"/>
    </source>
</evidence>
<dbReference type="InterPro" id="IPR008271">
    <property type="entry name" value="Ser/Thr_kinase_AS"/>
</dbReference>
<keyword evidence="10" id="KW-1185">Reference proteome</keyword>
<dbReference type="InterPro" id="IPR051681">
    <property type="entry name" value="Ser/Thr_Kinases-Pseudokinases"/>
</dbReference>
<evidence type="ECO:0000313" key="10">
    <source>
        <dbReference type="Proteomes" id="UP000612055"/>
    </source>
</evidence>
<sequence>MERNNELSFSVRNSGDVASVQPASLRDGGNTPGYVGDLQLLAGEELDSRLQIFERIGGGSSARVYRGILDGSTPVAVKVLHPHAAQRDSTLQEFLREAQVLARLHHKHIIKLYALAHLPPNFGGLPTRRYTWGIVTEYMEAGTLTRLVQDASRALKLQHKARQAMAAAAANNNPPPERSGSLRAMKQSLSFLRRTMTPDAPPSPRTRGGGGAGGSSGVPGTPGAASRIPSTTAGGGGPGSIGPPDHIHVPPLPYSDREALLWCMEVALALQFLHAQNPPVVHRDVKTDNVLMAIAPLGPAPNASPGPRLFGLESGFTSPGAAAAAAAALSGGIGDRAGGVGASHGGLARRVLSLQAAAAALGSESRGASLTITGRPGGGRPLTAKVADFGIHVVLDISRPVAGTRRRSFEEPPPGTIGVYSNTSLTRMSNRPSYTGGPGSGPMAGGGPSGYGGVMGGGGGSLYGSGYGMAGGSGYGAYGHGSSTMHPMQHPSPAAGGRLDTRSRRSSTMSRANEEPVGMPLRRGISREGDSFTRITGGAGGGLPVVRKTSNLSHVDPPQGCSGDSPEPSGSQTAAAAAALGPDGPTSGRIDPRDRDSGVAASYAAYAAFGGQPRGAGGRGGAAGSGGRSPRGTGTGPGPPGYGGVHSGGSSKGFPMQPPGTGSVGTVAAARASLDLLLSGRMSATEAVAQACQSPSNPLSPGRGGGGVGGGFGPADPGSVQGVVVRASSHARSQSVAPPGGGSGGGVSSDGQVPMFGQTSNPNDRGSRLRTSGQGPGGGAGTGPAWERLPTGDLNPSGDQSLGAGGTQRLSNRSSSQRPSGHGEGRGGGHSGPVSGSGLDPRLLDARGPRASGSPGGAGTRTNTPLRSNAAQVAQYLAMMEEDLQLGFVSRTSSKAAGEMEHLSGPSSRQGSQSTQQGRSGAPSVVLGPAAGGGGGGGGGTGPGGGGGSGTGGGLSNRSLLSAGPSQGALPSGASTPQMLQGGTSGSRLSPGPRMSRPSLMPGGAAGSGGGGVGGGAGGGGAGAGSGGRLAVVSNTSGHHLMMQLNAAVAANAAASGGGSSSSVSPRKATTSGTGVTAAAAAAAAAAAGGGSNGGGPVAGGGARAGRAGVGAGSARGSATGGAGSGIADPVMRTASTASTHDSDHGMIVLTGSADGQLLANRHCGGAHGSSTAGTRNNTGSGVGSGSGVGTGPNAGPGPGPAPPSSRRHERDPGDHAPVAASGPAVAPGPIPGPAGPHPLPSKSSSHPVLSVTASELQLPGLGPAAPSGGLAQILPGIAGRNPNPLKASSQPTMNLGQGSGQVRTGRLPGHSLFGRQASSKGGDLGRRASATSGGSGSGPNGQPPAGVGANPPLSRTLSSGARALSNLGLTAGSAGDGRGDQELHPHGQRVIRAGSASAAASMLIRHPSESAPNAPGSASAANGGTSVSARWGSSRVEAAAEVAPSTGHSSRSRTSPFQQRRGMQIPDISVPLDPDPDLGDAGIEHLGVSHALTSPAPVPRTVPSPRAASAAAGGGGGSAAAVVAALRAGGAAGGAGGGGGGGGAVGIVGVLDVVGSPRAGSASGPGTPSGVDGSTTPGGGGGGGTGNGGGRLWIATVTSAAASPRTGMPAVGGGLDGPDSALTSPASGSHAQHSAAHPPVNKELHKIVKRLRPSGGSFTGSGNSPLGLPPAGTGAGGAPSSGGGGRGGGSVRVSMGGSSAGGGGGRGGGGSFTCSRRSSIDSPAPSYGSIGSARSATAALPSGGAAAGGSGSATGAATTAAGGGIMAALHRERMLWGRGLGGAVGGSGPSAMSVASSGPASPIGSAGGGTAGGGVTGGSSGMLGRPVSRAAASNLSAASVGVGPGAAAGGGGGGGAAVDPRAVSCSTAVGPPSGVPGLPRSGGSGSGARGSASGASAGRQSSAGNAGVTSTPQALGASGLMGPLPGGGSNPGIHPGGGGGGPGSHLPAALASPMLAHVARAVSQASSSVAPRMVSESALSSTTMGGWTGRDELPLAGEAMYALTGRAGTIMYMAPEVIRDEPYNEKVDVFSFGVVLYEVFGRVLLLETYGKDELEALSARISNGYRHSRPECMPPAVWDIVQQCWAQNPADRPNMPLVVRQLELALEALNEADAASAAAAAGSMRPGSLFGTGPYSEGGGLVGTGSNAPGSPLMFGTAAAGSAGGSNTTITVGEKQRSSGKSLASHKSLLSLGSLGRRSKGISFRRRPSLPRAPPQPSAPTPGRAPPLPANYMLSIDVAGLPGGGAGNSGSLASPQSRGSVGAAGLPDSPHGPERERPPPRCAPCGCVIC</sequence>
<feature type="compositionally biased region" description="Pro residues" evidence="7">
    <location>
        <begin position="1227"/>
        <end position="1240"/>
    </location>
</feature>
<dbReference type="Gene3D" id="1.10.510.10">
    <property type="entry name" value="Transferase(Phosphotransferase) domain 1"/>
    <property type="match status" value="3"/>
</dbReference>
<evidence type="ECO:0000256" key="1">
    <source>
        <dbReference type="ARBA" id="ARBA00022527"/>
    </source>
</evidence>
<feature type="region of interest" description="Disordered" evidence="7">
    <location>
        <begin position="405"/>
        <end position="442"/>
    </location>
</feature>
<feature type="region of interest" description="Disordered" evidence="7">
    <location>
        <begin position="1605"/>
        <end position="1730"/>
    </location>
</feature>
<name>A0A836BTH8_9CHLO</name>
<proteinExistence type="predicted"/>
<feature type="compositionally biased region" description="Polar residues" evidence="7">
    <location>
        <begin position="757"/>
        <end position="772"/>
    </location>
</feature>
<feature type="compositionally biased region" description="Low complexity" evidence="7">
    <location>
        <begin position="1241"/>
        <end position="1251"/>
    </location>
</feature>
<feature type="binding site" evidence="6">
    <location>
        <position position="78"/>
    </location>
    <ligand>
        <name>ATP</name>
        <dbReference type="ChEBI" id="CHEBI:30616"/>
    </ligand>
</feature>
<evidence type="ECO:0000256" key="2">
    <source>
        <dbReference type="ARBA" id="ARBA00022679"/>
    </source>
</evidence>
<evidence type="ECO:0000256" key="7">
    <source>
        <dbReference type="SAM" id="MobiDB-lite"/>
    </source>
</evidence>